<evidence type="ECO:0000313" key="3">
    <source>
        <dbReference type="Proteomes" id="UP000199220"/>
    </source>
</evidence>
<sequence>MKHTKIAAAAVAAALMIPLAACNDAEPNENELVVQTVWTRGTNEGDALQRVFDQFTEETGVSVRWLDTGESMSDVYETSVAAGNQADIVIGNYVEKVVDWVSNGAVVPAEDYLTEWGLDETIRPEAVEEWRDSSGELVGLPYSGFTWPVWYNTDLLAEAGVEEIPTTTDELITAAGQLRDAGIAPMTIGGNDWSGQKLFLQIVQAYAEPEVAREVFSNGGFCENAEIFRGVELFTELRDAGVFIDDAQGYSADAMNTEYYTGNAAIMSAGSWAFGDLPEEIGSATTLSGFPNPEGGAYTQPTAMQGSTGSGVMVSENGAEKIELVEQFVQLLYAPESVEDFVSSANMVPASTNAEDAEVTDPMLQQAVSELDDRVEFAVMPDTAVPGAVADPMIRATSLAYSPDYDADAVCAEIDAAYATVG</sequence>
<dbReference type="InterPro" id="IPR006059">
    <property type="entry name" value="SBP"/>
</dbReference>
<feature type="signal peptide" evidence="1">
    <location>
        <begin position="1"/>
        <end position="20"/>
    </location>
</feature>
<dbReference type="RefSeq" id="WP_089773265.1">
    <property type="nucleotide sequence ID" value="NZ_FNTX01000002.1"/>
</dbReference>
<feature type="chain" id="PRO_5039398907" evidence="1">
    <location>
        <begin position="21"/>
        <end position="422"/>
    </location>
</feature>
<dbReference type="OrthoDB" id="8317736at2"/>
<evidence type="ECO:0000313" key="2">
    <source>
        <dbReference type="EMBL" id="SEE64540.1"/>
    </source>
</evidence>
<keyword evidence="1" id="KW-0732">Signal</keyword>
<evidence type="ECO:0000256" key="1">
    <source>
        <dbReference type="SAM" id="SignalP"/>
    </source>
</evidence>
<dbReference type="Pfam" id="PF01547">
    <property type="entry name" value="SBP_bac_1"/>
    <property type="match status" value="1"/>
</dbReference>
<dbReference type="PANTHER" id="PTHR43649:SF30">
    <property type="entry name" value="ABC TRANSPORTER SUBSTRATE-BINDING PROTEIN"/>
    <property type="match status" value="1"/>
</dbReference>
<dbReference type="InterPro" id="IPR050490">
    <property type="entry name" value="Bact_solute-bd_prot1"/>
</dbReference>
<organism evidence="2 3">
    <name type="scientific">Ruania alba</name>
    <dbReference type="NCBI Taxonomy" id="648782"/>
    <lineage>
        <taxon>Bacteria</taxon>
        <taxon>Bacillati</taxon>
        <taxon>Actinomycetota</taxon>
        <taxon>Actinomycetes</taxon>
        <taxon>Micrococcales</taxon>
        <taxon>Ruaniaceae</taxon>
        <taxon>Ruania</taxon>
    </lineage>
</organism>
<gene>
    <name evidence="2" type="ORF">SAMN04488554_2282</name>
</gene>
<dbReference type="SUPFAM" id="SSF53850">
    <property type="entry name" value="Periplasmic binding protein-like II"/>
    <property type="match status" value="1"/>
</dbReference>
<keyword evidence="3" id="KW-1185">Reference proteome</keyword>
<dbReference type="EMBL" id="FNTX01000002">
    <property type="protein sequence ID" value="SEE64540.1"/>
    <property type="molecule type" value="Genomic_DNA"/>
</dbReference>
<dbReference type="AlphaFoldDB" id="A0A1H5KIM7"/>
<accession>A0A1H5KIM7</accession>
<dbReference type="STRING" id="648782.SAMN04488554_2282"/>
<dbReference type="Gene3D" id="3.40.190.10">
    <property type="entry name" value="Periplasmic binding protein-like II"/>
    <property type="match status" value="2"/>
</dbReference>
<dbReference type="Proteomes" id="UP000199220">
    <property type="component" value="Unassembled WGS sequence"/>
</dbReference>
<name>A0A1H5KIM7_9MICO</name>
<reference evidence="3" key="1">
    <citation type="submission" date="2016-10" db="EMBL/GenBank/DDBJ databases">
        <authorList>
            <person name="Varghese N."/>
            <person name="Submissions S."/>
        </authorList>
    </citation>
    <scope>NUCLEOTIDE SEQUENCE [LARGE SCALE GENOMIC DNA]</scope>
    <source>
        <strain evidence="3">DSM 21368</strain>
    </source>
</reference>
<protein>
    <submittedName>
        <fullName evidence="2">Carbohydrate ABC transporter substrate-binding protein, CUT1 family</fullName>
    </submittedName>
</protein>
<proteinExistence type="predicted"/>
<dbReference type="PANTHER" id="PTHR43649">
    <property type="entry name" value="ARABINOSE-BINDING PROTEIN-RELATED"/>
    <property type="match status" value="1"/>
</dbReference>